<dbReference type="AlphaFoldDB" id="A0A3P1SI88"/>
<dbReference type="GO" id="GO:0003677">
    <property type="term" value="F:DNA binding"/>
    <property type="evidence" value="ECO:0007669"/>
    <property type="project" value="UniProtKB-KW"/>
</dbReference>
<dbReference type="PANTHER" id="PTHR43537:SF44">
    <property type="entry name" value="GNTR FAMILY REGULATORY PROTEIN"/>
    <property type="match status" value="1"/>
</dbReference>
<dbReference type="Gene3D" id="1.10.10.10">
    <property type="entry name" value="Winged helix-like DNA-binding domain superfamily/Winged helix DNA-binding domain"/>
    <property type="match status" value="1"/>
</dbReference>
<dbReference type="InterPro" id="IPR036388">
    <property type="entry name" value="WH-like_DNA-bd_sf"/>
</dbReference>
<dbReference type="Pfam" id="PF07729">
    <property type="entry name" value="FCD"/>
    <property type="match status" value="1"/>
</dbReference>
<proteinExistence type="predicted"/>
<dbReference type="Gene3D" id="1.20.120.530">
    <property type="entry name" value="GntR ligand-binding domain-like"/>
    <property type="match status" value="1"/>
</dbReference>
<feature type="domain" description="HTH gntR-type" evidence="4">
    <location>
        <begin position="1"/>
        <end position="62"/>
    </location>
</feature>
<dbReference type="InterPro" id="IPR000524">
    <property type="entry name" value="Tscrpt_reg_HTH_GntR"/>
</dbReference>
<dbReference type="GO" id="GO:0003700">
    <property type="term" value="F:DNA-binding transcription factor activity"/>
    <property type="evidence" value="ECO:0007669"/>
    <property type="project" value="InterPro"/>
</dbReference>
<dbReference type="InterPro" id="IPR036390">
    <property type="entry name" value="WH_DNA-bd_sf"/>
</dbReference>
<dbReference type="Proteomes" id="UP000280444">
    <property type="component" value="Unassembled WGS sequence"/>
</dbReference>
<dbReference type="EMBL" id="RQZF01000001">
    <property type="protein sequence ID" value="RRC96579.1"/>
    <property type="molecule type" value="Genomic_DNA"/>
</dbReference>
<comment type="caution">
    <text evidence="5">The sequence shown here is derived from an EMBL/GenBank/DDBJ whole genome shotgun (WGS) entry which is preliminary data.</text>
</comment>
<dbReference type="CDD" id="cd07377">
    <property type="entry name" value="WHTH_GntR"/>
    <property type="match status" value="1"/>
</dbReference>
<accession>A0A3P1SI88</accession>
<evidence type="ECO:0000259" key="4">
    <source>
        <dbReference type="PROSITE" id="PS50949"/>
    </source>
</evidence>
<name>A0A3P1SI88_9ACTO</name>
<dbReference type="PRINTS" id="PR00035">
    <property type="entry name" value="HTHGNTR"/>
</dbReference>
<dbReference type="PANTHER" id="PTHR43537">
    <property type="entry name" value="TRANSCRIPTIONAL REGULATOR, GNTR FAMILY"/>
    <property type="match status" value="1"/>
</dbReference>
<keyword evidence="3" id="KW-0804">Transcription</keyword>
<reference evidence="5 6" key="1">
    <citation type="submission" date="2018-11" db="EMBL/GenBank/DDBJ databases">
        <title>Genomes From Bacteria Associated with the Canine Oral Cavity: a Test Case for Automated Genome-Based Taxonomic Assignment.</title>
        <authorList>
            <person name="Coil D.A."/>
            <person name="Jospin G."/>
            <person name="Darling A.E."/>
            <person name="Wallis C."/>
            <person name="Davis I.J."/>
            <person name="Harris S."/>
            <person name="Eisen J.A."/>
            <person name="Holcombe L.J."/>
            <person name="O'Flynn C."/>
        </authorList>
    </citation>
    <scope>NUCLEOTIDE SEQUENCE [LARGE SCALE GENOMIC DNA]</scope>
    <source>
        <strain evidence="5 6">OH770</strain>
    </source>
</reference>
<evidence type="ECO:0000256" key="1">
    <source>
        <dbReference type="ARBA" id="ARBA00023015"/>
    </source>
</evidence>
<dbReference type="SUPFAM" id="SSF48008">
    <property type="entry name" value="GntR ligand-binding domain-like"/>
    <property type="match status" value="1"/>
</dbReference>
<dbReference type="SMART" id="SM00345">
    <property type="entry name" value="HTH_GNTR"/>
    <property type="match status" value="1"/>
</dbReference>
<dbReference type="Pfam" id="PF00392">
    <property type="entry name" value="GntR"/>
    <property type="match status" value="1"/>
</dbReference>
<organism evidence="5 6">
    <name type="scientific">Schaalia canis</name>
    <dbReference type="NCBI Taxonomy" id="100469"/>
    <lineage>
        <taxon>Bacteria</taxon>
        <taxon>Bacillati</taxon>
        <taxon>Actinomycetota</taxon>
        <taxon>Actinomycetes</taxon>
        <taxon>Actinomycetales</taxon>
        <taxon>Actinomycetaceae</taxon>
        <taxon>Schaalia</taxon>
    </lineage>
</organism>
<dbReference type="PROSITE" id="PS50949">
    <property type="entry name" value="HTH_GNTR"/>
    <property type="match status" value="1"/>
</dbReference>
<evidence type="ECO:0000256" key="3">
    <source>
        <dbReference type="ARBA" id="ARBA00023163"/>
    </source>
</evidence>
<evidence type="ECO:0000256" key="2">
    <source>
        <dbReference type="ARBA" id="ARBA00023125"/>
    </source>
</evidence>
<evidence type="ECO:0000313" key="5">
    <source>
        <dbReference type="EMBL" id="RRC96579.1"/>
    </source>
</evidence>
<keyword evidence="6" id="KW-1185">Reference proteome</keyword>
<dbReference type="InterPro" id="IPR011711">
    <property type="entry name" value="GntR_C"/>
</dbReference>
<keyword evidence="1" id="KW-0805">Transcription regulation</keyword>
<protein>
    <submittedName>
        <fullName evidence="5">FadR family transcriptional regulator</fullName>
    </submittedName>
</protein>
<gene>
    <name evidence="5" type="ORF">EII11_01780</name>
</gene>
<dbReference type="InterPro" id="IPR008920">
    <property type="entry name" value="TF_FadR/GntR_C"/>
</dbReference>
<sequence length="217" mass="24245">MEAIERYIAQHRLQPGDPLPTESEFCTFLGVSRSSVREAIRQLQALEIVSVHQGRGAFVGEMTLRPFVKSVLLRCSVSPDSIEALRQVIVLRRVLDRGIAQDVVAVFADTRNDDLHDLVNAMEEKARRNESFVEEDIAFHSGLLRPLDNLLMGQLVGAMWRIHMEALPSLHQSPGDMLDTALAHRAMLLAIEAGNVNAYLDAVNAHYQPLEDLLSQQ</sequence>
<keyword evidence="2" id="KW-0238">DNA-binding</keyword>
<dbReference type="OrthoDB" id="7989071at2"/>
<evidence type="ECO:0000313" key="6">
    <source>
        <dbReference type="Proteomes" id="UP000280444"/>
    </source>
</evidence>
<dbReference type="SMART" id="SM00895">
    <property type="entry name" value="FCD"/>
    <property type="match status" value="1"/>
</dbReference>
<dbReference type="SUPFAM" id="SSF46785">
    <property type="entry name" value="Winged helix' DNA-binding domain"/>
    <property type="match status" value="1"/>
</dbReference>